<feature type="region of interest" description="Disordered" evidence="1">
    <location>
        <begin position="37"/>
        <end position="100"/>
    </location>
</feature>
<dbReference type="Proteomes" id="UP000335636">
    <property type="component" value="Unassembled WGS sequence"/>
</dbReference>
<keyword evidence="3" id="KW-1185">Reference proteome</keyword>
<dbReference type="EMBL" id="CABDUW010005154">
    <property type="protein sequence ID" value="VTJ90837.1"/>
    <property type="molecule type" value="Genomic_DNA"/>
</dbReference>
<proteinExistence type="predicted"/>
<reference evidence="2" key="1">
    <citation type="submission" date="2019-04" db="EMBL/GenBank/DDBJ databases">
        <authorList>
            <person name="Alioto T."/>
            <person name="Alioto T."/>
        </authorList>
    </citation>
    <scope>NUCLEOTIDE SEQUENCE [LARGE SCALE GENOMIC DNA]</scope>
</reference>
<evidence type="ECO:0000313" key="2">
    <source>
        <dbReference type="EMBL" id="VTJ90837.1"/>
    </source>
</evidence>
<evidence type="ECO:0000256" key="1">
    <source>
        <dbReference type="SAM" id="MobiDB-lite"/>
    </source>
</evidence>
<organism evidence="2 3">
    <name type="scientific">Marmota monax</name>
    <name type="common">Woodchuck</name>
    <dbReference type="NCBI Taxonomy" id="9995"/>
    <lineage>
        <taxon>Eukaryota</taxon>
        <taxon>Metazoa</taxon>
        <taxon>Chordata</taxon>
        <taxon>Craniata</taxon>
        <taxon>Vertebrata</taxon>
        <taxon>Euteleostomi</taxon>
        <taxon>Mammalia</taxon>
        <taxon>Eutheria</taxon>
        <taxon>Euarchontoglires</taxon>
        <taxon>Glires</taxon>
        <taxon>Rodentia</taxon>
        <taxon>Sciuromorpha</taxon>
        <taxon>Sciuridae</taxon>
        <taxon>Xerinae</taxon>
        <taxon>Marmotini</taxon>
        <taxon>Marmota</taxon>
    </lineage>
</organism>
<evidence type="ECO:0000313" key="3">
    <source>
        <dbReference type="Proteomes" id="UP000335636"/>
    </source>
</evidence>
<sequence length="100" mass="10282">ANPFLSVQKPTLQERAQDRSLGLAQLKSVLYPRVTAKPGARRGAPPCNPSARGLTPPTKLTNKVKQALPSVGQRGTGVLPPPAATPDGLAQLASPAGALQ</sequence>
<protein>
    <submittedName>
        <fullName evidence="2">Uncharacterized protein</fullName>
    </submittedName>
</protein>
<feature type="non-terminal residue" evidence="2">
    <location>
        <position position="1"/>
    </location>
</feature>
<name>A0A5E4D996_MARMO</name>
<comment type="caution">
    <text evidence="2">The sequence shown here is derived from an EMBL/GenBank/DDBJ whole genome shotgun (WGS) entry which is preliminary data.</text>
</comment>
<dbReference type="AlphaFoldDB" id="A0A5E4D996"/>
<gene>
    <name evidence="2" type="ORF">MONAX_5E024452</name>
</gene>
<accession>A0A5E4D996</accession>